<dbReference type="Proteomes" id="UP001551482">
    <property type="component" value="Unassembled WGS sequence"/>
</dbReference>
<keyword evidence="2" id="KW-1185">Reference proteome</keyword>
<sequence length="79" mass="8666">MTAVDPRRVGEAKMVRARALGRVARRALDEDETYALAGKLVRRMEALDPDGEVFARYAACVVELMTAPPRRPGGTRPSP</sequence>
<accession>A0ABV3DQ67</accession>
<protein>
    <submittedName>
        <fullName evidence="1">Uncharacterized protein</fullName>
    </submittedName>
</protein>
<comment type="caution">
    <text evidence="1">The sequence shown here is derived from an EMBL/GenBank/DDBJ whole genome shotgun (WGS) entry which is preliminary data.</text>
</comment>
<organism evidence="1 2">
    <name type="scientific">Streptodolium elevatio</name>
    <dbReference type="NCBI Taxonomy" id="3157996"/>
    <lineage>
        <taxon>Bacteria</taxon>
        <taxon>Bacillati</taxon>
        <taxon>Actinomycetota</taxon>
        <taxon>Actinomycetes</taxon>
        <taxon>Kitasatosporales</taxon>
        <taxon>Streptomycetaceae</taxon>
        <taxon>Streptodolium</taxon>
    </lineage>
</organism>
<evidence type="ECO:0000313" key="1">
    <source>
        <dbReference type="EMBL" id="MEU8137910.1"/>
    </source>
</evidence>
<gene>
    <name evidence="1" type="ORF">AB0C36_30915</name>
</gene>
<reference evidence="1 2" key="1">
    <citation type="submission" date="2024-06" db="EMBL/GenBank/DDBJ databases">
        <title>The Natural Products Discovery Center: Release of the First 8490 Sequenced Strains for Exploring Actinobacteria Biosynthetic Diversity.</title>
        <authorList>
            <person name="Kalkreuter E."/>
            <person name="Kautsar S.A."/>
            <person name="Yang D."/>
            <person name="Bader C.D."/>
            <person name="Teijaro C.N."/>
            <person name="Fluegel L."/>
            <person name="Davis C.M."/>
            <person name="Simpson J.R."/>
            <person name="Lauterbach L."/>
            <person name="Steele A.D."/>
            <person name="Gui C."/>
            <person name="Meng S."/>
            <person name="Li G."/>
            <person name="Viehrig K."/>
            <person name="Ye F."/>
            <person name="Su P."/>
            <person name="Kiefer A.F."/>
            <person name="Nichols A."/>
            <person name="Cepeda A.J."/>
            <person name="Yan W."/>
            <person name="Fan B."/>
            <person name="Jiang Y."/>
            <person name="Adhikari A."/>
            <person name="Zheng C.-J."/>
            <person name="Schuster L."/>
            <person name="Cowan T.M."/>
            <person name="Smanski M.J."/>
            <person name="Chevrette M.G."/>
            <person name="De Carvalho L.P.S."/>
            <person name="Shen B."/>
        </authorList>
    </citation>
    <scope>NUCLEOTIDE SEQUENCE [LARGE SCALE GENOMIC DNA]</scope>
    <source>
        <strain evidence="1 2">NPDC048946</strain>
    </source>
</reference>
<proteinExistence type="predicted"/>
<dbReference type="RefSeq" id="WP_358360500.1">
    <property type="nucleotide sequence ID" value="NZ_JBEZFP010000104.1"/>
</dbReference>
<dbReference type="EMBL" id="JBEZFP010000104">
    <property type="protein sequence ID" value="MEU8137910.1"/>
    <property type="molecule type" value="Genomic_DNA"/>
</dbReference>
<evidence type="ECO:0000313" key="2">
    <source>
        <dbReference type="Proteomes" id="UP001551482"/>
    </source>
</evidence>
<name>A0ABV3DQ67_9ACTN</name>